<evidence type="ECO:0000256" key="5">
    <source>
        <dbReference type="SAM" id="SignalP"/>
    </source>
</evidence>
<keyword evidence="1 5" id="KW-0732">Signal</keyword>
<feature type="chain" id="PRO_5043036431" description="SRCR domain-containing protein" evidence="5">
    <location>
        <begin position="20"/>
        <end position="239"/>
    </location>
</feature>
<dbReference type="PANTHER" id="PTHR19331">
    <property type="entry name" value="SCAVENGER RECEPTOR DOMAIN-CONTAINING"/>
    <property type="match status" value="1"/>
</dbReference>
<dbReference type="GO" id="GO:0016020">
    <property type="term" value="C:membrane"/>
    <property type="evidence" value="ECO:0007669"/>
    <property type="project" value="InterPro"/>
</dbReference>
<feature type="disulfide bond" evidence="4">
    <location>
        <begin position="102"/>
        <end position="112"/>
    </location>
</feature>
<evidence type="ECO:0000256" key="4">
    <source>
        <dbReference type="PROSITE-ProRule" id="PRU00196"/>
    </source>
</evidence>
<evidence type="ECO:0000256" key="2">
    <source>
        <dbReference type="ARBA" id="ARBA00022737"/>
    </source>
</evidence>
<dbReference type="SUPFAM" id="SSF56487">
    <property type="entry name" value="SRCR-like"/>
    <property type="match status" value="2"/>
</dbReference>
<evidence type="ECO:0000256" key="1">
    <source>
        <dbReference type="ARBA" id="ARBA00022729"/>
    </source>
</evidence>
<proteinExistence type="predicted"/>
<dbReference type="GeneID" id="109593721"/>
<evidence type="ECO:0000259" key="6">
    <source>
        <dbReference type="PROSITE" id="PS50287"/>
    </source>
</evidence>
<accession>A0AAN0K4Y0</accession>
<name>A0AAN0K4Y0_AMPQE</name>
<protein>
    <recommendedName>
        <fullName evidence="6">SRCR domain-containing protein</fullName>
    </recommendedName>
</protein>
<dbReference type="Pfam" id="PF00530">
    <property type="entry name" value="SRCR"/>
    <property type="match status" value="1"/>
</dbReference>
<keyword evidence="2" id="KW-0677">Repeat</keyword>
<comment type="caution">
    <text evidence="4">Lacks conserved residue(s) required for the propagation of feature annotation.</text>
</comment>
<dbReference type="InterPro" id="IPR036772">
    <property type="entry name" value="SRCR-like_dom_sf"/>
</dbReference>
<dbReference type="EnsemblMetazoa" id="XM_020008695.1">
    <property type="protein sequence ID" value="XP_019864254.1"/>
    <property type="gene ID" value="LOC109593721"/>
</dbReference>
<evidence type="ECO:0000256" key="3">
    <source>
        <dbReference type="ARBA" id="ARBA00023157"/>
    </source>
</evidence>
<feature type="signal peptide" evidence="5">
    <location>
        <begin position="1"/>
        <end position="19"/>
    </location>
</feature>
<keyword evidence="3 4" id="KW-1015">Disulfide bond</keyword>
<dbReference type="PROSITE" id="PS50287">
    <property type="entry name" value="SRCR_2"/>
    <property type="match status" value="2"/>
</dbReference>
<organism evidence="7 8">
    <name type="scientific">Amphimedon queenslandica</name>
    <name type="common">Sponge</name>
    <dbReference type="NCBI Taxonomy" id="400682"/>
    <lineage>
        <taxon>Eukaryota</taxon>
        <taxon>Metazoa</taxon>
        <taxon>Porifera</taxon>
        <taxon>Demospongiae</taxon>
        <taxon>Heteroscleromorpha</taxon>
        <taxon>Haplosclerida</taxon>
        <taxon>Niphatidae</taxon>
        <taxon>Amphimedon</taxon>
    </lineage>
</organism>
<feature type="domain" description="SRCR" evidence="6">
    <location>
        <begin position="180"/>
        <end position="224"/>
    </location>
</feature>
<dbReference type="Gene3D" id="3.10.250.10">
    <property type="entry name" value="SRCR-like domain"/>
    <property type="match status" value="2"/>
</dbReference>
<sequence length="239" mass="25220">MQLVIFLVLGASICAISHGCSHGTVKFMNQTTLSMSFGSLQSGTVIICINGKWSFVCSNKWSHIVAKVTCVDMGLSHYGAMAFPLIPSSSVNLPISVSSISCRGDELSLLECSIKTIGKAAAGTAPTAEIEAVGFMGHDDSDDTIEVSSGSGSGSQPVTHCPGHAVAGIICQNKSNGDHSKCATGDLQLDTLTGKLEICINNRWGGVCHENWTSKETLVVHKQLAMDCPLEGNRRINNH</sequence>
<keyword evidence="8" id="KW-1185">Reference proteome</keyword>
<dbReference type="AlphaFoldDB" id="A0AAN0K4Y0"/>
<evidence type="ECO:0000313" key="8">
    <source>
        <dbReference type="Proteomes" id="UP000007879"/>
    </source>
</evidence>
<dbReference type="InterPro" id="IPR001190">
    <property type="entry name" value="SRCR"/>
</dbReference>
<evidence type="ECO:0000313" key="7">
    <source>
        <dbReference type="EnsemblMetazoa" id="XP_019864254.1"/>
    </source>
</evidence>
<dbReference type="RefSeq" id="XP_019864254.1">
    <property type="nucleotide sequence ID" value="XM_020008695.1"/>
</dbReference>
<dbReference type="KEGG" id="aqu:109593721"/>
<dbReference type="SMART" id="SM00202">
    <property type="entry name" value="SR"/>
    <property type="match status" value="1"/>
</dbReference>
<feature type="domain" description="SRCR" evidence="6">
    <location>
        <begin position="25"/>
        <end position="133"/>
    </location>
</feature>
<reference evidence="7" key="2">
    <citation type="submission" date="2024-06" db="UniProtKB">
        <authorList>
            <consortium name="EnsemblMetazoa"/>
        </authorList>
    </citation>
    <scope>IDENTIFICATION</scope>
</reference>
<dbReference type="Proteomes" id="UP000007879">
    <property type="component" value="Unassembled WGS sequence"/>
</dbReference>
<reference evidence="8" key="1">
    <citation type="journal article" date="2010" name="Nature">
        <title>The Amphimedon queenslandica genome and the evolution of animal complexity.</title>
        <authorList>
            <person name="Srivastava M."/>
            <person name="Simakov O."/>
            <person name="Chapman J."/>
            <person name="Fahey B."/>
            <person name="Gauthier M.E."/>
            <person name="Mitros T."/>
            <person name="Richards G.S."/>
            <person name="Conaco C."/>
            <person name="Dacre M."/>
            <person name="Hellsten U."/>
            <person name="Larroux C."/>
            <person name="Putnam N.H."/>
            <person name="Stanke M."/>
            <person name="Adamska M."/>
            <person name="Darling A."/>
            <person name="Degnan S.M."/>
            <person name="Oakley T.H."/>
            <person name="Plachetzki D.C."/>
            <person name="Zhai Y."/>
            <person name="Adamski M."/>
            <person name="Calcino A."/>
            <person name="Cummins S.F."/>
            <person name="Goodstein D.M."/>
            <person name="Harris C."/>
            <person name="Jackson D.J."/>
            <person name="Leys S.P."/>
            <person name="Shu S."/>
            <person name="Woodcroft B.J."/>
            <person name="Vervoort M."/>
            <person name="Kosik K.S."/>
            <person name="Manning G."/>
            <person name="Degnan B.M."/>
            <person name="Rokhsar D.S."/>
        </authorList>
    </citation>
    <scope>NUCLEOTIDE SEQUENCE [LARGE SCALE GENOMIC DNA]</scope>
</reference>